<dbReference type="GO" id="GO:0006508">
    <property type="term" value="P:proteolysis"/>
    <property type="evidence" value="ECO:0007669"/>
    <property type="project" value="UniProtKB-KW"/>
</dbReference>
<feature type="region of interest" description="Disordered" evidence="6">
    <location>
        <begin position="524"/>
        <end position="547"/>
    </location>
</feature>
<evidence type="ECO:0000259" key="7">
    <source>
        <dbReference type="PROSITE" id="PS50030"/>
    </source>
</evidence>
<feature type="domain" description="UBA" evidence="7">
    <location>
        <begin position="612"/>
        <end position="652"/>
    </location>
</feature>
<comment type="caution">
    <text evidence="9">The sequence shown here is derived from an EMBL/GenBank/DDBJ whole genome shotgun (WGS) entry which is preliminary data.</text>
</comment>
<reference evidence="9 10" key="1">
    <citation type="submission" date="2024-12" db="EMBL/GenBank/DDBJ databases">
        <title>The unique morphological basis and parallel evolutionary history of personate flowers in Penstemon.</title>
        <authorList>
            <person name="Depatie T.H."/>
            <person name="Wessinger C.A."/>
        </authorList>
    </citation>
    <scope>NUCLEOTIDE SEQUENCE [LARGE SCALE GENOMIC DNA]</scope>
    <source>
        <strain evidence="9">WTNN_2</strain>
        <tissue evidence="9">Leaf</tissue>
    </source>
</reference>
<keyword evidence="2" id="KW-0677">Repeat</keyword>
<keyword evidence="10" id="KW-1185">Reference proteome</keyword>
<dbReference type="SUPFAM" id="SSF46934">
    <property type="entry name" value="UBA-like"/>
    <property type="match status" value="1"/>
</dbReference>
<dbReference type="PROSITE" id="PS50235">
    <property type="entry name" value="USP_3"/>
    <property type="match status" value="1"/>
</dbReference>
<dbReference type="InterPro" id="IPR009060">
    <property type="entry name" value="UBA-like_sf"/>
</dbReference>
<dbReference type="InterPro" id="IPR015940">
    <property type="entry name" value="UBA"/>
</dbReference>
<evidence type="ECO:0000313" key="9">
    <source>
        <dbReference type="EMBL" id="KAL3850785.1"/>
    </source>
</evidence>
<name>A0ABD3UNZ6_9LAMI</name>
<comment type="catalytic activity">
    <reaction evidence="5">
        <text>Thiol-dependent hydrolysis of ester, thioester, amide, peptide and isopeptide bonds formed by the C-terminal Gly of ubiquitin (a 76-residue protein attached to proteins as an intracellular targeting signal).</text>
        <dbReference type="EC" id="3.4.19.12"/>
    </reaction>
</comment>
<dbReference type="Gene3D" id="3.90.70.10">
    <property type="entry name" value="Cysteine proteinases"/>
    <property type="match status" value="1"/>
</dbReference>
<gene>
    <name evidence="9" type="ORF">ACJIZ3_012667</name>
</gene>
<feature type="compositionally biased region" description="Low complexity" evidence="6">
    <location>
        <begin position="524"/>
        <end position="539"/>
    </location>
</feature>
<dbReference type="Pfam" id="PF00443">
    <property type="entry name" value="UCH"/>
    <property type="match status" value="1"/>
</dbReference>
<protein>
    <recommendedName>
        <fullName evidence="5">Ubiquitin carboxyl-terminal hydrolase</fullName>
        <ecNumber evidence="5">3.4.19.12</ecNumber>
    </recommendedName>
</protein>
<dbReference type="AlphaFoldDB" id="A0ABD3UNZ6"/>
<dbReference type="Gene3D" id="1.10.8.10">
    <property type="entry name" value="DNA helicase RuvA subunit, C-terminal domain"/>
    <property type="match status" value="2"/>
</dbReference>
<feature type="active site" description="Nucleophile" evidence="4">
    <location>
        <position position="259"/>
    </location>
</feature>
<evidence type="ECO:0000256" key="6">
    <source>
        <dbReference type="SAM" id="MobiDB-lite"/>
    </source>
</evidence>
<sequence>MSTSFDPSDPMDLLQANLHYVQIPEPTNRVYKHECCISFDTPKSKGGLFVDMNSFLAFGEDYVGWNYEKTGSPVYLHIKEIQKPVIEDTLSKKPMLLAIGVEGGPDNSDPEYELIYKIVILPGYAKLPCPSTELPIKVSLAVEAVIMNVGAERNEQVATWAADTKLKGKQAMDLEQLDDETLVPTSVRDASVLDPVVAKDLLHFGTDFSSFQKTEITTAEKELYQNTDFDWNHNQESGQEVEPLAGPGYTGLVNLGNSCYLAATMQVVFSTRDFRSRYYSNQSLDVAFDNALVDPTVDLNMQLTKLAHGLLSGKYSSPATKKQEGIPPGMFKSLIAAKHPEFSTTRQQDALEFFLHFLDQVEQSNTRNPKFDPSRSFKFGIEERLKCPSGKVSYNKRDDYILSLDIPQNKATNKKELEEFREFKAEKDAKGEEVSSDEIVHPRVPLMDCLDCFSAPVELHDFFSTALNAKTTAIKTAGLTSFPDYLVLHMRKFVVEEGGVPKKLDVCVDVPDIIDINHMRSRGLQPGEELLPGPQPGEELLPDPSASDEGLNANEDFVLQLASKGFPYFLCKKAVLYTFNTGVEAAMNWLLDHMYDPDIDAPIVKEQMLAPVVDKSKLRTLLDIGIDELVARKALQESGGDVEKAAEWVYDPYVTTNMDTTSTPSSSTTAVTETRPLPDGEGRYRLKGLVSHIGTSIHCGHYVAHVYKDGRWVIFDDDKVGASKNPPIDMAYLYFLERIES</sequence>
<dbReference type="InterPro" id="IPR028889">
    <property type="entry name" value="USP"/>
</dbReference>
<keyword evidence="5" id="KW-0378">Hydrolase</keyword>
<accession>A0ABD3UNZ6</accession>
<dbReference type="InterPro" id="IPR013083">
    <property type="entry name" value="Znf_RING/FYVE/PHD"/>
</dbReference>
<dbReference type="EC" id="3.4.19.12" evidence="5"/>
<evidence type="ECO:0000256" key="2">
    <source>
        <dbReference type="ARBA" id="ARBA00022737"/>
    </source>
</evidence>
<feature type="domain" description="UBA" evidence="7">
    <location>
        <begin position="552"/>
        <end position="593"/>
    </location>
</feature>
<keyword evidence="3 5" id="KW-0833">Ubl conjugation pathway</keyword>
<dbReference type="Proteomes" id="UP001634393">
    <property type="component" value="Unassembled WGS sequence"/>
</dbReference>
<evidence type="ECO:0000256" key="4">
    <source>
        <dbReference type="PIRSR" id="PIRSR016308-1"/>
    </source>
</evidence>
<dbReference type="CDD" id="cd02658">
    <property type="entry name" value="Peptidase_C19B"/>
    <property type="match status" value="1"/>
</dbReference>
<comment type="similarity">
    <text evidence="1 5">Belongs to the peptidase C19 family.</text>
</comment>
<dbReference type="PROSITE" id="PS50030">
    <property type="entry name" value="UBA"/>
    <property type="match status" value="2"/>
</dbReference>
<dbReference type="PANTHER" id="PTHR21646">
    <property type="entry name" value="UBIQUITIN CARBOXYL-TERMINAL HYDROLASE"/>
    <property type="match status" value="1"/>
</dbReference>
<dbReference type="SMART" id="SM00165">
    <property type="entry name" value="UBA"/>
    <property type="match status" value="2"/>
</dbReference>
<evidence type="ECO:0000256" key="1">
    <source>
        <dbReference type="ARBA" id="ARBA00009085"/>
    </source>
</evidence>
<dbReference type="InterPro" id="IPR041432">
    <property type="entry name" value="UBP13_Znf-UBP_var"/>
</dbReference>
<dbReference type="PIRSF" id="PIRSF016308">
    <property type="entry name" value="UBP"/>
    <property type="match status" value="1"/>
</dbReference>
<dbReference type="FunFam" id="3.30.40.10:FF:000371">
    <property type="entry name" value="Ubiquitin carboxyl-terminal hydrolase"/>
    <property type="match status" value="1"/>
</dbReference>
<dbReference type="PROSITE" id="PS00973">
    <property type="entry name" value="USP_2"/>
    <property type="match status" value="1"/>
</dbReference>
<dbReference type="InterPro" id="IPR016652">
    <property type="entry name" value="Ubiquitinyl_hydrolase"/>
</dbReference>
<evidence type="ECO:0000313" key="10">
    <source>
        <dbReference type="Proteomes" id="UP001634393"/>
    </source>
</evidence>
<feature type="domain" description="USP" evidence="8">
    <location>
        <begin position="250"/>
        <end position="739"/>
    </location>
</feature>
<keyword evidence="5" id="KW-0788">Thiol protease</keyword>
<dbReference type="PANTHER" id="PTHR21646:SF10">
    <property type="entry name" value="UBIQUITIN CARBOXYL-TERMINAL HYDROLASE 14"/>
    <property type="match status" value="1"/>
</dbReference>
<proteinExistence type="inferred from homology"/>
<dbReference type="Pfam" id="PF17807">
    <property type="entry name" value="zf-UBP_var"/>
    <property type="match status" value="1"/>
</dbReference>
<organism evidence="9 10">
    <name type="scientific">Penstemon smallii</name>
    <dbReference type="NCBI Taxonomy" id="265156"/>
    <lineage>
        <taxon>Eukaryota</taxon>
        <taxon>Viridiplantae</taxon>
        <taxon>Streptophyta</taxon>
        <taxon>Embryophyta</taxon>
        <taxon>Tracheophyta</taxon>
        <taxon>Spermatophyta</taxon>
        <taxon>Magnoliopsida</taxon>
        <taxon>eudicotyledons</taxon>
        <taxon>Gunneridae</taxon>
        <taxon>Pentapetalae</taxon>
        <taxon>asterids</taxon>
        <taxon>lamiids</taxon>
        <taxon>Lamiales</taxon>
        <taxon>Plantaginaceae</taxon>
        <taxon>Cheloneae</taxon>
        <taxon>Penstemon</taxon>
    </lineage>
</organism>
<evidence type="ECO:0000256" key="5">
    <source>
        <dbReference type="RuleBase" id="RU366025"/>
    </source>
</evidence>
<evidence type="ECO:0000259" key="8">
    <source>
        <dbReference type="PROSITE" id="PS50235"/>
    </source>
</evidence>
<comment type="function">
    <text evidence="5">Recognizes and hydrolyzes the peptide bond at the C-terminal Gly of ubiquitin. Involved in the processing of poly-ubiquitin precursors as well as that of ubiquitinated proteins.</text>
</comment>
<dbReference type="EMBL" id="JBJXBP010000001">
    <property type="protein sequence ID" value="KAL3850785.1"/>
    <property type="molecule type" value="Genomic_DNA"/>
</dbReference>
<dbReference type="InterPro" id="IPR050185">
    <property type="entry name" value="Ub_carboxyl-term_hydrolase"/>
</dbReference>
<keyword evidence="5" id="KW-0645">Protease</keyword>
<dbReference type="SUPFAM" id="SSF54001">
    <property type="entry name" value="Cysteine proteinases"/>
    <property type="match status" value="1"/>
</dbReference>
<dbReference type="PROSITE" id="PS00972">
    <property type="entry name" value="USP_1"/>
    <property type="match status" value="1"/>
</dbReference>
<evidence type="ECO:0000256" key="3">
    <source>
        <dbReference type="ARBA" id="ARBA00022786"/>
    </source>
</evidence>
<dbReference type="FunFam" id="3.90.70.10:FF:000099">
    <property type="entry name" value="Ubiquitin carboxyl-terminal hydrolase"/>
    <property type="match status" value="1"/>
</dbReference>
<dbReference type="InterPro" id="IPR038765">
    <property type="entry name" value="Papain-like_cys_pep_sf"/>
</dbReference>
<dbReference type="InterPro" id="IPR018200">
    <property type="entry name" value="USP_CS"/>
</dbReference>
<dbReference type="InterPro" id="IPR001394">
    <property type="entry name" value="Peptidase_C19_UCH"/>
</dbReference>
<dbReference type="Gene3D" id="3.30.40.10">
    <property type="entry name" value="Zinc/RING finger domain, C3HC4 (zinc finger)"/>
    <property type="match status" value="1"/>
</dbReference>
<dbReference type="GO" id="GO:0004843">
    <property type="term" value="F:cysteine-type deubiquitinase activity"/>
    <property type="evidence" value="ECO:0007669"/>
    <property type="project" value="UniProtKB-UniRule"/>
</dbReference>
<feature type="active site" description="Proton acceptor" evidence="4">
    <location>
        <position position="701"/>
    </location>
</feature>